<dbReference type="InterPro" id="IPR016920">
    <property type="entry name" value="UCP029477"/>
</dbReference>
<evidence type="ECO:0000313" key="3">
    <source>
        <dbReference type="Proteomes" id="UP000584642"/>
    </source>
</evidence>
<reference evidence="2 3" key="1">
    <citation type="submission" date="2020-05" db="EMBL/GenBank/DDBJ databases">
        <title>Azospirillum oleiclasticum sp. nov, a nitrogen-fixing and heavy crude oil-emulsifying bacterium isolated from the crude oil of Yumen Oilfield.</title>
        <authorList>
            <person name="Wu D."/>
            <person name="Cai M."/>
            <person name="Zhang X."/>
        </authorList>
    </citation>
    <scope>NUCLEOTIDE SEQUENCE [LARGE SCALE GENOMIC DNA]</scope>
    <source>
        <strain evidence="2 3">ROY-1-1-2</strain>
    </source>
</reference>
<feature type="domain" description="DUF2383" evidence="1">
    <location>
        <begin position="11"/>
        <end position="120"/>
    </location>
</feature>
<dbReference type="InterPro" id="IPR012347">
    <property type="entry name" value="Ferritin-like"/>
</dbReference>
<dbReference type="InterPro" id="IPR019052">
    <property type="entry name" value="DUF2383"/>
</dbReference>
<dbReference type="InterPro" id="IPR011971">
    <property type="entry name" value="CHP02284"/>
</dbReference>
<organism evidence="2 3">
    <name type="scientific">Azospirillum oleiclasticum</name>
    <dbReference type="NCBI Taxonomy" id="2735135"/>
    <lineage>
        <taxon>Bacteria</taxon>
        <taxon>Pseudomonadati</taxon>
        <taxon>Pseudomonadota</taxon>
        <taxon>Alphaproteobacteria</taxon>
        <taxon>Rhodospirillales</taxon>
        <taxon>Azospirillaceae</taxon>
        <taxon>Azospirillum</taxon>
    </lineage>
</organism>
<evidence type="ECO:0000313" key="2">
    <source>
        <dbReference type="EMBL" id="NYZ20129.1"/>
    </source>
</evidence>
<gene>
    <name evidence="2" type="ORF">HND93_10420</name>
</gene>
<protein>
    <submittedName>
        <fullName evidence="2">PA2169 family four-helix-bundle protein</fullName>
    </submittedName>
</protein>
<dbReference type="PIRSF" id="PIRSF029477">
    <property type="entry name" value="UCP029477"/>
    <property type="match status" value="1"/>
</dbReference>
<dbReference type="Pfam" id="PF09537">
    <property type="entry name" value="DUF2383"/>
    <property type="match status" value="1"/>
</dbReference>
<dbReference type="Gene3D" id="1.20.1260.10">
    <property type="match status" value="1"/>
</dbReference>
<dbReference type="NCBIfam" id="TIGR02284">
    <property type="entry name" value="PA2169 family four-helix-bundle protein"/>
    <property type="match status" value="1"/>
</dbReference>
<dbReference type="RefSeq" id="WP_180281900.1">
    <property type="nucleotide sequence ID" value="NZ_JABFDB010000006.1"/>
</dbReference>
<name>A0ABX2T727_9PROT</name>
<dbReference type="Proteomes" id="UP000584642">
    <property type="component" value="Unassembled WGS sequence"/>
</dbReference>
<evidence type="ECO:0000259" key="1">
    <source>
        <dbReference type="Pfam" id="PF09537"/>
    </source>
</evidence>
<dbReference type="EMBL" id="JABFDB010000006">
    <property type="protein sequence ID" value="NYZ20129.1"/>
    <property type="molecule type" value="Genomic_DNA"/>
</dbReference>
<proteinExistence type="predicted"/>
<comment type="caution">
    <text evidence="2">The sequence shown here is derived from an EMBL/GenBank/DDBJ whole genome shotgun (WGS) entry which is preliminary data.</text>
</comment>
<keyword evidence="3" id="KW-1185">Reference proteome</keyword>
<sequence>MADRELDKTTIVDTLNDLIHTVEDSHEGYRHAAGRAESDDLKALFNDLAAQRGAIVRELQRSVAEVGGAPDIGGTVIGGAHRMLLGVREAVLGNDRATLLAEVQRAESECVRLYEEALAKELPPAIADGVSEQLARIRADLDRMAALRETIA</sequence>
<accession>A0ABX2T727</accession>